<dbReference type="PIRSF" id="PIRSF005644">
    <property type="entry name" value="Hdrgns_mtr_HypE"/>
    <property type="match status" value="1"/>
</dbReference>
<dbReference type="CDD" id="cd02197">
    <property type="entry name" value="HypE"/>
    <property type="match status" value="1"/>
</dbReference>
<sequence>MTIAPVCPAPITQHETVQMAHGAGGRLSQVLMQRVFMPHLHNHFLDLLDDQAKLDLPPGRTAFSTDTYVVSPVFFPGGNIGELAVNGTVNDLAVGGARPLYLSAGFVLEEGFPLADLETIVMSMAAAALKAGVMIVTGDTKVVGKGQCDRIFINTAGVGAIREGVDLSCRNLKPGDSLILSGSVGDHGMAIMTSRQNLSFQSTIKSDSASLNSMIAEVLDAVPGVHAMRDPTRGGVAATLNELAAASSVGIEINETAIPVKPDVRGACELLGIDPLHVANEGKLVLAVASKDADRVLEVMRATEEGRDAVIIGTVVDDHHGMVVMRTAFGSRRIVDLPLGEQLPRIC</sequence>
<dbReference type="InterPro" id="IPR036921">
    <property type="entry name" value="PurM-like_N_sf"/>
</dbReference>
<dbReference type="InterPro" id="IPR011854">
    <property type="entry name" value="HypE"/>
</dbReference>
<dbReference type="Proteomes" id="UP000004162">
    <property type="component" value="Unassembled WGS sequence"/>
</dbReference>
<comment type="caution">
    <text evidence="4">The sequence shown here is derived from an EMBL/GenBank/DDBJ whole genome shotgun (WGS) entry which is preliminary data.</text>
</comment>
<evidence type="ECO:0000256" key="1">
    <source>
        <dbReference type="ARBA" id="ARBA00006243"/>
    </source>
</evidence>
<evidence type="ECO:0000259" key="2">
    <source>
        <dbReference type="Pfam" id="PF00586"/>
    </source>
</evidence>
<organism evidence="4 5">
    <name type="scientific">Chlorobium ferrooxidans DSM 13031</name>
    <dbReference type="NCBI Taxonomy" id="377431"/>
    <lineage>
        <taxon>Bacteria</taxon>
        <taxon>Pseudomonadati</taxon>
        <taxon>Chlorobiota</taxon>
        <taxon>Chlorobiia</taxon>
        <taxon>Chlorobiales</taxon>
        <taxon>Chlorobiaceae</taxon>
        <taxon>Chlorobium/Pelodictyon group</taxon>
        <taxon>Chlorobium</taxon>
    </lineage>
</organism>
<dbReference type="EMBL" id="AASE01000001">
    <property type="protein sequence ID" value="EAT59925.1"/>
    <property type="molecule type" value="Genomic_DNA"/>
</dbReference>
<dbReference type="Gene3D" id="3.90.650.10">
    <property type="entry name" value="PurM-like C-terminal domain"/>
    <property type="match status" value="1"/>
</dbReference>
<dbReference type="InterPro" id="IPR016188">
    <property type="entry name" value="PurM-like_N"/>
</dbReference>
<dbReference type="OrthoDB" id="9801934at2"/>
<dbReference type="InterPro" id="IPR010918">
    <property type="entry name" value="PurM-like_C_dom"/>
</dbReference>
<dbReference type="RefSeq" id="WP_006365197.1">
    <property type="nucleotide sequence ID" value="NZ_AASE01000001.1"/>
</dbReference>
<dbReference type="AlphaFoldDB" id="Q0YUW1"/>
<dbReference type="PANTHER" id="PTHR30303:SF0">
    <property type="entry name" value="CARBAMOYL DEHYDRATASE HYPE"/>
    <property type="match status" value="1"/>
</dbReference>
<feature type="domain" description="PurM-like N-terminal" evidence="2">
    <location>
        <begin position="49"/>
        <end position="160"/>
    </location>
</feature>
<feature type="domain" description="PurM-like C-terminal" evidence="3">
    <location>
        <begin position="173"/>
        <end position="323"/>
    </location>
</feature>
<evidence type="ECO:0000313" key="4">
    <source>
        <dbReference type="EMBL" id="EAT59925.1"/>
    </source>
</evidence>
<reference evidence="4 5" key="1">
    <citation type="submission" date="2006-07" db="EMBL/GenBank/DDBJ databases">
        <title>Annotation of the draft genome assembly of Chlorobium ferroxidans DSM 13031.</title>
        <authorList>
            <consortium name="US DOE Joint Genome Institute (JGI-ORNL)"/>
            <person name="Larimer F."/>
            <person name="Land M."/>
            <person name="Hauser L."/>
        </authorList>
    </citation>
    <scope>NUCLEOTIDE SEQUENCE [LARGE SCALE GENOMIC DNA]</scope>
    <source>
        <strain evidence="4 5">DSM 13031</strain>
    </source>
</reference>
<reference evidence="4 5" key="2">
    <citation type="submission" date="2006-07" db="EMBL/GenBank/DDBJ databases">
        <title>Sequencing of the draft genome and assembly of Chlorobium ferroxidans DSM 13031.</title>
        <authorList>
            <consortium name="US DOE Joint Genome Institute (JGI-PGF)"/>
            <person name="Copeland A."/>
            <person name="Lucas S."/>
            <person name="Lapidus A."/>
            <person name="Barry K."/>
            <person name="Glavina del Rio T."/>
            <person name="Dalin E."/>
            <person name="Tice H."/>
            <person name="Bruce D."/>
            <person name="Pitluck S."/>
            <person name="Richardson P."/>
        </authorList>
    </citation>
    <scope>NUCLEOTIDE SEQUENCE [LARGE SCALE GENOMIC DNA]</scope>
    <source>
        <strain evidence="4 5">DSM 13031</strain>
    </source>
</reference>
<dbReference type="SUPFAM" id="SSF56042">
    <property type="entry name" value="PurM C-terminal domain-like"/>
    <property type="match status" value="1"/>
</dbReference>
<gene>
    <name evidence="4" type="ORF">CferDRAFT_1932</name>
</gene>
<dbReference type="Pfam" id="PF00586">
    <property type="entry name" value="AIRS"/>
    <property type="match status" value="1"/>
</dbReference>
<dbReference type="Gene3D" id="3.30.1330.10">
    <property type="entry name" value="PurM-like, N-terminal domain"/>
    <property type="match status" value="1"/>
</dbReference>
<dbReference type="GO" id="GO:0051604">
    <property type="term" value="P:protein maturation"/>
    <property type="evidence" value="ECO:0007669"/>
    <property type="project" value="TreeGrafter"/>
</dbReference>
<accession>Q0YUW1</accession>
<dbReference type="SUPFAM" id="SSF55326">
    <property type="entry name" value="PurM N-terminal domain-like"/>
    <property type="match status" value="1"/>
</dbReference>
<keyword evidence="5" id="KW-1185">Reference proteome</keyword>
<dbReference type="NCBIfam" id="TIGR02124">
    <property type="entry name" value="hypE"/>
    <property type="match status" value="1"/>
</dbReference>
<dbReference type="Pfam" id="PF02769">
    <property type="entry name" value="AIRS_C"/>
    <property type="match status" value="1"/>
</dbReference>
<comment type="similarity">
    <text evidence="1">Belongs to the HypE family.</text>
</comment>
<proteinExistence type="inferred from homology"/>
<name>Q0YUW1_9CHLB</name>
<protein>
    <submittedName>
        <fullName evidence="4">Hydrogenase expression/formation protein HypE</fullName>
    </submittedName>
</protein>
<dbReference type="InterPro" id="IPR036676">
    <property type="entry name" value="PurM-like_C_sf"/>
</dbReference>
<evidence type="ECO:0000259" key="3">
    <source>
        <dbReference type="Pfam" id="PF02769"/>
    </source>
</evidence>
<evidence type="ECO:0000313" key="5">
    <source>
        <dbReference type="Proteomes" id="UP000004162"/>
    </source>
</evidence>
<dbReference type="PANTHER" id="PTHR30303">
    <property type="entry name" value="HYDROGENASE ISOENZYMES FORMATION PROTEIN HYPE"/>
    <property type="match status" value="1"/>
</dbReference>